<sequence length="183" mass="20270">MEYLDIEADMVPLTDKITVSAMFIQEPGSYPPHNPNPGTLLLDAFPSGSRRPRSLRTEDCLDDSSGTRNMSAVPPTRLDIQTNVVGPEVISRDEEGCKYYQMCFLSPVDMIVEVLRLSTTEKRKQFLLFGLVVEGDKCCGAELGNKLGCLYKLELQGRLKGRANRAAARGAGSRERQTELNLT</sequence>
<organism evidence="2">
    <name type="scientific">Timema bartmani</name>
    <dbReference type="NCBI Taxonomy" id="61472"/>
    <lineage>
        <taxon>Eukaryota</taxon>
        <taxon>Metazoa</taxon>
        <taxon>Ecdysozoa</taxon>
        <taxon>Arthropoda</taxon>
        <taxon>Hexapoda</taxon>
        <taxon>Insecta</taxon>
        <taxon>Pterygota</taxon>
        <taxon>Neoptera</taxon>
        <taxon>Polyneoptera</taxon>
        <taxon>Phasmatodea</taxon>
        <taxon>Timematodea</taxon>
        <taxon>Timematoidea</taxon>
        <taxon>Timematidae</taxon>
        <taxon>Timema</taxon>
    </lineage>
</organism>
<dbReference type="AlphaFoldDB" id="A0A7R9F534"/>
<feature type="region of interest" description="Disordered" evidence="1">
    <location>
        <begin position="48"/>
        <end position="73"/>
    </location>
</feature>
<evidence type="ECO:0000256" key="1">
    <source>
        <dbReference type="SAM" id="MobiDB-lite"/>
    </source>
</evidence>
<evidence type="ECO:0000313" key="2">
    <source>
        <dbReference type="EMBL" id="CAD7446950.1"/>
    </source>
</evidence>
<accession>A0A7R9F534</accession>
<reference evidence="2" key="1">
    <citation type="submission" date="2020-11" db="EMBL/GenBank/DDBJ databases">
        <authorList>
            <person name="Tran Van P."/>
        </authorList>
    </citation>
    <scope>NUCLEOTIDE SEQUENCE</scope>
</reference>
<dbReference type="EMBL" id="OD568422">
    <property type="protein sequence ID" value="CAD7446950.1"/>
    <property type="molecule type" value="Genomic_DNA"/>
</dbReference>
<gene>
    <name evidence="2" type="ORF">TBIB3V08_LOCUS9270</name>
</gene>
<protein>
    <submittedName>
        <fullName evidence="2">Uncharacterized protein</fullName>
    </submittedName>
</protein>
<name>A0A7R9F534_9NEOP</name>
<proteinExistence type="predicted"/>